<dbReference type="InterPro" id="IPR024975">
    <property type="entry name" value="NOV_C"/>
</dbReference>
<evidence type="ECO:0000313" key="4">
    <source>
        <dbReference type="Proteomes" id="UP001596283"/>
    </source>
</evidence>
<comment type="caution">
    <text evidence="3">The sequence shown here is derived from an EMBL/GenBank/DDBJ whole genome shotgun (WGS) entry which is preliminary data.</text>
</comment>
<keyword evidence="4" id="KW-1185">Reference proteome</keyword>
<evidence type="ECO:0000259" key="1">
    <source>
        <dbReference type="Pfam" id="PF12102"/>
    </source>
</evidence>
<name>A0ABW1TIV0_9LACO</name>
<sequence length="399" mass="45534">MKLVNLFKRISNEYAVQKKVSRSFAKNTLIRDCKSSLVEALSLNKLPTSYHAKFSAGVGNWAEIPWIAIQDDSILNTTAQHGIYIVLLFTNDYKGVYLTLGQGWTFFEEKYKNNDPQDKIQFVSSFFYSRLQSSASLMQFSGQCISLNRTDNKSSRLVTGYEDGTILSKYYDISQLSDDSNSALTNDLLNMSECYQQVQQLLLEPKDYMKTVDVILANTSHRSVDYSTIESTDSRVSEDQQPYDVLQKYGVKPDYNTLSQHAASSGKQGEEYAMSYEQNRLAKDPLLSKVRDKLKHVSKEDGDGLGYDILSQCIDPKDPSQIKDLYIEVKTTYNPSETTPFFMSANELKFFETCKHNGQSYVIYRVYGDSSHRKIKILTPEIISQADFKPTNYQVSQKR</sequence>
<dbReference type="InterPro" id="IPR021961">
    <property type="entry name" value="McrB_DNA-bd"/>
</dbReference>
<evidence type="ECO:0000259" key="2">
    <source>
        <dbReference type="Pfam" id="PF13020"/>
    </source>
</evidence>
<dbReference type="Pfam" id="PF12102">
    <property type="entry name" value="MrcB_N"/>
    <property type="match status" value="1"/>
</dbReference>
<protein>
    <submittedName>
        <fullName evidence="3">MrcB family domain-containing protein</fullName>
    </submittedName>
</protein>
<dbReference type="Proteomes" id="UP001596283">
    <property type="component" value="Unassembled WGS sequence"/>
</dbReference>
<dbReference type="Pfam" id="PF13020">
    <property type="entry name" value="NOV_C"/>
    <property type="match status" value="1"/>
</dbReference>
<dbReference type="Gene3D" id="3.30.920.90">
    <property type="match status" value="1"/>
</dbReference>
<feature type="domain" description="Type IV methyl-directed restriction enzyme EcoKMcrB subunit DNA-binding" evidence="1">
    <location>
        <begin position="10"/>
        <end position="199"/>
    </location>
</feature>
<evidence type="ECO:0000313" key="3">
    <source>
        <dbReference type="EMBL" id="MFC6261767.1"/>
    </source>
</evidence>
<feature type="domain" description="Protein NO VEIN C-terminal" evidence="2">
    <location>
        <begin position="269"/>
        <end position="377"/>
    </location>
</feature>
<gene>
    <name evidence="3" type="ORF">ACFP1C_12565</name>
</gene>
<dbReference type="RefSeq" id="WP_164510466.1">
    <property type="nucleotide sequence ID" value="NZ_JBHSSI010000078.1"/>
</dbReference>
<dbReference type="EMBL" id="JBHSSI010000078">
    <property type="protein sequence ID" value="MFC6261767.1"/>
    <property type="molecule type" value="Genomic_DNA"/>
</dbReference>
<accession>A0ABW1TIV0</accession>
<reference evidence="4" key="1">
    <citation type="journal article" date="2019" name="Int. J. Syst. Evol. Microbiol.">
        <title>The Global Catalogue of Microorganisms (GCM) 10K type strain sequencing project: providing services to taxonomists for standard genome sequencing and annotation.</title>
        <authorList>
            <consortium name="The Broad Institute Genomics Platform"/>
            <consortium name="The Broad Institute Genome Sequencing Center for Infectious Disease"/>
            <person name="Wu L."/>
            <person name="Ma J."/>
        </authorList>
    </citation>
    <scope>NUCLEOTIDE SEQUENCE [LARGE SCALE GENOMIC DNA]</scope>
    <source>
        <strain evidence="4">CCM 8908</strain>
    </source>
</reference>
<organism evidence="3 4">
    <name type="scientific">Levilactobacillus fujinensis</name>
    <dbReference type="NCBI Taxonomy" id="2486024"/>
    <lineage>
        <taxon>Bacteria</taxon>
        <taxon>Bacillati</taxon>
        <taxon>Bacillota</taxon>
        <taxon>Bacilli</taxon>
        <taxon>Lactobacillales</taxon>
        <taxon>Lactobacillaceae</taxon>
        <taxon>Levilactobacillus</taxon>
    </lineage>
</organism>
<proteinExistence type="predicted"/>